<protein>
    <submittedName>
        <fullName evidence="8">Radical SAM domain protein</fullName>
    </submittedName>
</protein>
<dbReference type="RefSeq" id="WP_007932473.1">
    <property type="nucleotide sequence ID" value="NZ_AKVJ01000017.1"/>
</dbReference>
<dbReference type="PROSITE" id="PS01305">
    <property type="entry name" value="MOAA_NIFB_PQQE"/>
    <property type="match status" value="1"/>
</dbReference>
<proteinExistence type="predicted"/>
<dbReference type="PANTHER" id="PTHR43273:SF8">
    <property type="entry name" value="RADICAL SAM DOMAIN PROTEIN"/>
    <property type="match status" value="1"/>
</dbReference>
<dbReference type="EMBL" id="AKVJ01000017">
    <property type="protein sequence ID" value="EIW19584.1"/>
    <property type="molecule type" value="Genomic_DNA"/>
</dbReference>
<dbReference type="Proteomes" id="UP000004324">
    <property type="component" value="Unassembled WGS sequence"/>
</dbReference>
<keyword evidence="3" id="KW-0949">S-adenosyl-L-methionine</keyword>
<dbReference type="SFLD" id="SFLDG01384">
    <property type="entry name" value="thioether_bond_formation_requi"/>
    <property type="match status" value="1"/>
</dbReference>
<reference evidence="8 9" key="1">
    <citation type="journal article" date="2012" name="J. Bacteriol.">
        <title>Draft Genome Sequences for Two Metal-Reducing Pelosinus fermentans Strains Isolated from a Cr(VI)-Contaminated Site and for Type Strain R7.</title>
        <authorList>
            <person name="Brown S.D."/>
            <person name="Podar M."/>
            <person name="Klingeman D.M."/>
            <person name="Johnson C.M."/>
            <person name="Yang Z.K."/>
            <person name="Utturkar S.M."/>
            <person name="Land M.L."/>
            <person name="Mosher J.J."/>
            <person name="Hurt R.A.Jr."/>
            <person name="Phelps T.J."/>
            <person name="Palumbo A.V."/>
            <person name="Arkin A.P."/>
            <person name="Hazen T.C."/>
            <person name="Elias D.A."/>
        </authorList>
    </citation>
    <scope>NUCLEOTIDE SEQUENCE [LARGE SCALE GENOMIC DNA]</scope>
    <source>
        <strain evidence="8 9">B4</strain>
    </source>
</reference>
<dbReference type="PATRIC" id="fig|1149862.3.peg.1318"/>
<keyword evidence="4" id="KW-0479">Metal-binding</keyword>
<dbReference type="InterPro" id="IPR013785">
    <property type="entry name" value="Aldolase_TIM"/>
</dbReference>
<gene>
    <name evidence="8" type="ORF">FB4_2767</name>
</gene>
<dbReference type="InterPro" id="IPR058240">
    <property type="entry name" value="rSAM_sf"/>
</dbReference>
<sequence length="376" mass="43352">MEKIKTFFLRVAARCNLDCNYCYVFKHRDMSWKNYPPTMSKEHVVLFSHRLKEYVMETKLKEVYIIYHGGEPLFIGESVLLEYTDIILKALDGIVSVEFSLQTNGTLLTDKFLEECDRRKIKISLSIDGPEDIHNKNRKMANGDGSFNLVFSGIQKVQKYPHLFQGAIGVIDPYSNPEQLMEFYNQTQIFNVDLLLPDANYESPPKYREAAPYIYKNWLIESFDAWFDKYQDLSLRTYENVLKRLLDCNTSTDSFGFGKLDYLTIEVDGSYHTTDILKVAFENASAMGISLENATINQAATHKKVEEYNMLLAKENLPQKCKSCDVGYVCGGGALPHRYSEINSFDNPTIYCNEMRSLINHAKKRLNDEVENELLL</sequence>
<keyword evidence="5" id="KW-0408">Iron</keyword>
<dbReference type="SUPFAM" id="SSF102114">
    <property type="entry name" value="Radical SAM enzymes"/>
    <property type="match status" value="1"/>
</dbReference>
<keyword evidence="9" id="KW-1185">Reference proteome</keyword>
<evidence type="ECO:0000313" key="9">
    <source>
        <dbReference type="Proteomes" id="UP000004324"/>
    </source>
</evidence>
<dbReference type="PROSITE" id="PS51918">
    <property type="entry name" value="RADICAL_SAM"/>
    <property type="match status" value="1"/>
</dbReference>
<keyword evidence="2" id="KW-0004">4Fe-4S</keyword>
<dbReference type="InterPro" id="IPR023867">
    <property type="entry name" value="Sulphatase_maturase_rSAM"/>
</dbReference>
<evidence type="ECO:0000256" key="2">
    <source>
        <dbReference type="ARBA" id="ARBA00022485"/>
    </source>
</evidence>
<dbReference type="InterPro" id="IPR000385">
    <property type="entry name" value="MoaA_NifB_PqqE_Fe-S-bd_CS"/>
</dbReference>
<dbReference type="PANTHER" id="PTHR43273">
    <property type="entry name" value="ANAEROBIC SULFATASE-MATURATING ENZYME HOMOLOG ASLB-RELATED"/>
    <property type="match status" value="1"/>
</dbReference>
<feature type="domain" description="Radical SAM core" evidence="7">
    <location>
        <begin position="1"/>
        <end position="236"/>
    </location>
</feature>
<dbReference type="Gene3D" id="3.20.20.70">
    <property type="entry name" value="Aldolase class I"/>
    <property type="match status" value="1"/>
</dbReference>
<dbReference type="AlphaFoldDB" id="I9LGF3"/>
<dbReference type="GO" id="GO:0046872">
    <property type="term" value="F:metal ion binding"/>
    <property type="evidence" value="ECO:0007669"/>
    <property type="project" value="UniProtKB-KW"/>
</dbReference>
<evidence type="ECO:0000259" key="7">
    <source>
        <dbReference type="PROSITE" id="PS51918"/>
    </source>
</evidence>
<dbReference type="CDD" id="cd01335">
    <property type="entry name" value="Radical_SAM"/>
    <property type="match status" value="1"/>
</dbReference>
<comment type="caution">
    <text evidence="8">The sequence shown here is derived from an EMBL/GenBank/DDBJ whole genome shotgun (WGS) entry which is preliminary data.</text>
</comment>
<dbReference type="SFLD" id="SFLDS00029">
    <property type="entry name" value="Radical_SAM"/>
    <property type="match status" value="2"/>
</dbReference>
<dbReference type="SFLD" id="SFLDG01072">
    <property type="entry name" value="dehydrogenase_like"/>
    <property type="match status" value="1"/>
</dbReference>
<evidence type="ECO:0000256" key="6">
    <source>
        <dbReference type="ARBA" id="ARBA00023014"/>
    </source>
</evidence>
<evidence type="ECO:0000256" key="3">
    <source>
        <dbReference type="ARBA" id="ARBA00022691"/>
    </source>
</evidence>
<dbReference type="OrthoDB" id="9808591at2"/>
<organism evidence="8 9">
    <name type="scientific">Pelosinus fermentans B4</name>
    <dbReference type="NCBI Taxonomy" id="1149862"/>
    <lineage>
        <taxon>Bacteria</taxon>
        <taxon>Bacillati</taxon>
        <taxon>Bacillota</taxon>
        <taxon>Negativicutes</taxon>
        <taxon>Selenomonadales</taxon>
        <taxon>Sporomusaceae</taxon>
        <taxon>Pelosinus</taxon>
    </lineage>
</organism>
<keyword evidence="6" id="KW-0411">Iron-sulfur</keyword>
<dbReference type="NCBIfam" id="NF041707">
    <property type="entry name" value="rSAM_YhhB"/>
    <property type="match status" value="1"/>
</dbReference>
<dbReference type="InterPro" id="IPR007197">
    <property type="entry name" value="rSAM"/>
</dbReference>
<dbReference type="Pfam" id="PF04055">
    <property type="entry name" value="Radical_SAM"/>
    <property type="match status" value="1"/>
</dbReference>
<evidence type="ECO:0000256" key="1">
    <source>
        <dbReference type="ARBA" id="ARBA00001966"/>
    </source>
</evidence>
<evidence type="ECO:0000313" key="8">
    <source>
        <dbReference type="EMBL" id="EIW19584.1"/>
    </source>
</evidence>
<evidence type="ECO:0000256" key="4">
    <source>
        <dbReference type="ARBA" id="ARBA00022723"/>
    </source>
</evidence>
<evidence type="ECO:0000256" key="5">
    <source>
        <dbReference type="ARBA" id="ARBA00023004"/>
    </source>
</evidence>
<dbReference type="SFLD" id="SFLDG01386">
    <property type="entry name" value="main_SPASM_domain-containing"/>
    <property type="match status" value="2"/>
</dbReference>
<dbReference type="GO" id="GO:0051539">
    <property type="term" value="F:4 iron, 4 sulfur cluster binding"/>
    <property type="evidence" value="ECO:0007669"/>
    <property type="project" value="UniProtKB-KW"/>
</dbReference>
<name>I9LGF3_9FIRM</name>
<accession>I9LGF3</accession>
<dbReference type="GO" id="GO:0016491">
    <property type="term" value="F:oxidoreductase activity"/>
    <property type="evidence" value="ECO:0007669"/>
    <property type="project" value="InterPro"/>
</dbReference>
<dbReference type="SFLD" id="SFLDG01067">
    <property type="entry name" value="SPASM/twitch_domain_containing"/>
    <property type="match status" value="2"/>
</dbReference>
<comment type="cofactor">
    <cofactor evidence="1">
        <name>[4Fe-4S] cluster</name>
        <dbReference type="ChEBI" id="CHEBI:49883"/>
    </cofactor>
</comment>